<organism evidence="2 3">
    <name type="scientific">Streptomyces gulbargensis</name>
    <dbReference type="NCBI Taxonomy" id="364901"/>
    <lineage>
        <taxon>Bacteria</taxon>
        <taxon>Bacillati</taxon>
        <taxon>Actinomycetota</taxon>
        <taxon>Actinomycetes</taxon>
        <taxon>Kitasatosporales</taxon>
        <taxon>Streptomycetaceae</taxon>
        <taxon>Streptomyces</taxon>
    </lineage>
</organism>
<feature type="domain" description="BON" evidence="1">
    <location>
        <begin position="13"/>
        <end position="75"/>
    </location>
</feature>
<dbReference type="InterPro" id="IPR007055">
    <property type="entry name" value="BON_dom"/>
</dbReference>
<keyword evidence="3" id="KW-1185">Reference proteome</keyword>
<reference evidence="3" key="1">
    <citation type="journal article" date="2019" name="Int. J. Syst. Evol. Microbiol.">
        <title>The Global Catalogue of Microorganisms (GCM) 10K type strain sequencing project: providing services to taxonomists for standard genome sequencing and annotation.</title>
        <authorList>
            <consortium name="The Broad Institute Genomics Platform"/>
            <consortium name="The Broad Institute Genome Sequencing Center for Infectious Disease"/>
            <person name="Wu L."/>
            <person name="Ma J."/>
        </authorList>
    </citation>
    <scope>NUCLEOTIDE SEQUENCE [LARGE SCALE GENOMIC DNA]</scope>
    <source>
        <strain evidence="3">JCM 16956</strain>
    </source>
</reference>
<dbReference type="EMBL" id="BAABAJ010000003">
    <property type="protein sequence ID" value="GAA3903041.1"/>
    <property type="molecule type" value="Genomic_DNA"/>
</dbReference>
<evidence type="ECO:0000313" key="2">
    <source>
        <dbReference type="EMBL" id="GAA3903041.1"/>
    </source>
</evidence>
<name>A0ABP7LKR7_9ACTN</name>
<sequence>MMIEFTAPHEDEYRIARLRERLAGDDVAELGVQVEQRGTSVLLTGTVPTASRRDEILRLAREELAGLTVRADLVVACADAPDRWEELP</sequence>
<proteinExistence type="predicted"/>
<dbReference type="Gene3D" id="3.40.1520.20">
    <property type="match status" value="1"/>
</dbReference>
<dbReference type="RefSeq" id="WP_345279138.1">
    <property type="nucleotide sequence ID" value="NZ_BAABAJ010000003.1"/>
</dbReference>
<gene>
    <name evidence="2" type="ORF">GCM10022244_11570</name>
</gene>
<evidence type="ECO:0000259" key="1">
    <source>
        <dbReference type="Pfam" id="PF04972"/>
    </source>
</evidence>
<dbReference type="Pfam" id="PF04972">
    <property type="entry name" value="BON"/>
    <property type="match status" value="1"/>
</dbReference>
<accession>A0ABP7LKR7</accession>
<comment type="caution">
    <text evidence="2">The sequence shown here is derived from an EMBL/GenBank/DDBJ whole genome shotgun (WGS) entry which is preliminary data.</text>
</comment>
<protein>
    <submittedName>
        <fullName evidence="2">BON domain-containing protein</fullName>
    </submittedName>
</protein>
<dbReference type="Proteomes" id="UP001501000">
    <property type="component" value="Unassembled WGS sequence"/>
</dbReference>
<evidence type="ECO:0000313" key="3">
    <source>
        <dbReference type="Proteomes" id="UP001501000"/>
    </source>
</evidence>